<dbReference type="EMBL" id="LBBT01000310">
    <property type="protein sequence ID" value="KKY00237.1"/>
    <property type="molecule type" value="Genomic_DNA"/>
</dbReference>
<dbReference type="Pfam" id="PF18765">
    <property type="entry name" value="Polbeta"/>
    <property type="match status" value="1"/>
</dbReference>
<comment type="caution">
    <text evidence="2">The sequence shown here is derived from an EMBL/GenBank/DDBJ whole genome shotgun (WGS) entry which is preliminary data.</text>
</comment>
<evidence type="ECO:0000313" key="3">
    <source>
        <dbReference type="Proteomes" id="UP000034407"/>
    </source>
</evidence>
<dbReference type="InterPro" id="IPR043519">
    <property type="entry name" value="NT_sf"/>
</dbReference>
<sequence>MISEKLKLELKNIFYKYPEIEKVLLFGSRARNDHRVNSDVDICLFGKNINHLILAKVSMDIDELNTPLSFDILNFNELNRVELIDNILNEGIEIYS</sequence>
<protein>
    <submittedName>
        <fullName evidence="2">DNA polymerase subunit beta</fullName>
    </submittedName>
</protein>
<dbReference type="Gene3D" id="3.30.460.10">
    <property type="entry name" value="Beta Polymerase, domain 2"/>
    <property type="match status" value="1"/>
</dbReference>
<organism evidence="2 3">
    <name type="scientific">Paraclostridium benzoelyticum</name>
    <dbReference type="NCBI Taxonomy" id="1629550"/>
    <lineage>
        <taxon>Bacteria</taxon>
        <taxon>Bacillati</taxon>
        <taxon>Bacillota</taxon>
        <taxon>Clostridia</taxon>
        <taxon>Peptostreptococcales</taxon>
        <taxon>Peptostreptococcaceae</taxon>
        <taxon>Paraclostridium</taxon>
    </lineage>
</organism>
<dbReference type="InterPro" id="IPR041633">
    <property type="entry name" value="Polbeta"/>
</dbReference>
<dbReference type="AlphaFoldDB" id="A0A0M3DFR0"/>
<dbReference type="CDD" id="cd05403">
    <property type="entry name" value="NT_KNTase_like"/>
    <property type="match status" value="1"/>
</dbReference>
<keyword evidence="3" id="KW-1185">Reference proteome</keyword>
<evidence type="ECO:0000313" key="2">
    <source>
        <dbReference type="EMBL" id="KKY00237.1"/>
    </source>
</evidence>
<accession>A0A0M3DFR0</accession>
<feature type="domain" description="Polymerase beta nucleotidyltransferase" evidence="1">
    <location>
        <begin position="9"/>
        <end position="96"/>
    </location>
</feature>
<gene>
    <name evidence="2" type="ORF">VN21_15340</name>
</gene>
<dbReference type="Proteomes" id="UP000034407">
    <property type="component" value="Unassembled WGS sequence"/>
</dbReference>
<reference evidence="2 3" key="1">
    <citation type="submission" date="2015-04" db="EMBL/GenBank/DDBJ databases">
        <title>Microcin producing Clostridium sp. JC272T.</title>
        <authorList>
            <person name="Jyothsna T."/>
            <person name="Sasikala C."/>
            <person name="Ramana C."/>
        </authorList>
    </citation>
    <scope>NUCLEOTIDE SEQUENCE [LARGE SCALE GENOMIC DNA]</scope>
    <source>
        <strain evidence="2 3">JC272</strain>
    </source>
</reference>
<dbReference type="PANTHER" id="PTHR33933:SF1">
    <property type="entry name" value="PROTEIN ADENYLYLTRANSFERASE MNTA-RELATED"/>
    <property type="match status" value="1"/>
</dbReference>
<proteinExistence type="predicted"/>
<name>A0A0M3DFR0_9FIRM</name>
<dbReference type="PANTHER" id="PTHR33933">
    <property type="entry name" value="NUCLEOTIDYLTRANSFERASE"/>
    <property type="match status" value="1"/>
</dbReference>
<dbReference type="SUPFAM" id="SSF81301">
    <property type="entry name" value="Nucleotidyltransferase"/>
    <property type="match status" value="1"/>
</dbReference>
<evidence type="ECO:0000259" key="1">
    <source>
        <dbReference type="Pfam" id="PF18765"/>
    </source>
</evidence>
<dbReference type="OrthoDB" id="9803106at2"/>
<dbReference type="InterPro" id="IPR052548">
    <property type="entry name" value="Type_VII_TA_antitoxin"/>
</dbReference>
<dbReference type="PATRIC" id="fig|1629550.3.peg.2536"/>